<reference evidence="3 4" key="1">
    <citation type="submission" date="2020-06" db="EMBL/GenBank/DDBJ databases">
        <title>Interaction of electrochemicaly active bacteria, Geobacter bremensis R4 on different carbon anode.</title>
        <authorList>
            <person name="Meng L."/>
            <person name="Yoshida N."/>
        </authorList>
    </citation>
    <scope>NUCLEOTIDE SEQUENCE [LARGE SCALE GENOMIC DNA]</scope>
    <source>
        <strain evidence="3 4">R4</strain>
    </source>
</reference>
<evidence type="ECO:0000259" key="2">
    <source>
        <dbReference type="PROSITE" id="PS50222"/>
    </source>
</evidence>
<feature type="region of interest" description="Disordered" evidence="1">
    <location>
        <begin position="207"/>
        <end position="264"/>
    </location>
</feature>
<dbReference type="InterPro" id="IPR002048">
    <property type="entry name" value="EF_hand_dom"/>
</dbReference>
<feature type="compositionally biased region" description="Low complexity" evidence="1">
    <location>
        <begin position="149"/>
        <end position="160"/>
    </location>
</feature>
<evidence type="ECO:0000256" key="1">
    <source>
        <dbReference type="SAM" id="MobiDB-lite"/>
    </source>
</evidence>
<keyword evidence="4" id="KW-1185">Reference proteome</keyword>
<dbReference type="PROSITE" id="PS50222">
    <property type="entry name" value="EF_HAND_2"/>
    <property type="match status" value="1"/>
</dbReference>
<dbReference type="RefSeq" id="WP_185245209.1">
    <property type="nucleotide sequence ID" value="NZ_AP023213.1"/>
</dbReference>
<name>A0A6S6M615_9BACT</name>
<gene>
    <name evidence="3" type="ORF">GEOBRER4_n1966</name>
</gene>
<dbReference type="Proteomes" id="UP000515472">
    <property type="component" value="Chromosome"/>
</dbReference>
<dbReference type="GO" id="GO:0005509">
    <property type="term" value="F:calcium ion binding"/>
    <property type="evidence" value="ECO:0007669"/>
    <property type="project" value="InterPro"/>
</dbReference>
<dbReference type="EMBL" id="AP023213">
    <property type="protein sequence ID" value="BCG47144.1"/>
    <property type="molecule type" value="Genomic_DNA"/>
</dbReference>
<sequence>MRLRLLSPDGFPYLFILALLTLLPIPCFAASTLSLIPAGNGSFFLQGLGFANVAGIDLAITYDGSRLSNPRFSQGPLARGAVTAINRSDQGTMLVSIIGAPAITGTGTIATISFDQQGGGGQVSVRGSVIDRLGQKQPVLLSAGSSVDAPQPATPAVPAAGESPGADPGSAGGVENDPVAGPGTSVPTGSARVLGGSVALPAAEVPAAPAGEGSASAGQEGEAPPAAAEVRKSTTVAPAEKAPSDPVPPAAAPAVEPAPAPPVQPTSVLERFRSYAGEKSAAGFISLFSQGGNSCFRQEPAIAISSPGSAVSLTIPRQGDKAPNFAFRGCQALSFRAGQEGWVLEVKPDPGTQSATVFMLLDAVQQCPLLVAPAADVDFDGSGKVTEADFKAYLKPVKGKGSLKRRDLNGDGRMDYQDDFIFTANYLAAVKKGAGK</sequence>
<dbReference type="Gene3D" id="2.60.40.680">
    <property type="match status" value="1"/>
</dbReference>
<dbReference type="AlphaFoldDB" id="A0A6S6M615"/>
<dbReference type="CDD" id="cd08547">
    <property type="entry name" value="Type_II_cohesin"/>
    <property type="match status" value="1"/>
</dbReference>
<dbReference type="KEGG" id="gbn:GEOBRER4_18940"/>
<evidence type="ECO:0000313" key="4">
    <source>
        <dbReference type="Proteomes" id="UP000515472"/>
    </source>
</evidence>
<feature type="compositionally biased region" description="Low complexity" evidence="1">
    <location>
        <begin position="207"/>
        <end position="228"/>
    </location>
</feature>
<dbReference type="PROSITE" id="PS00018">
    <property type="entry name" value="EF_HAND_1"/>
    <property type="match status" value="1"/>
</dbReference>
<feature type="compositionally biased region" description="Pro residues" evidence="1">
    <location>
        <begin position="245"/>
        <end position="264"/>
    </location>
</feature>
<proteinExistence type="predicted"/>
<feature type="domain" description="EF-hand" evidence="2">
    <location>
        <begin position="375"/>
        <end position="400"/>
    </location>
</feature>
<dbReference type="InterPro" id="IPR018247">
    <property type="entry name" value="EF_Hand_1_Ca_BS"/>
</dbReference>
<organism evidence="3 4">
    <name type="scientific">Citrifermentans bremense</name>
    <dbReference type="NCBI Taxonomy" id="60035"/>
    <lineage>
        <taxon>Bacteria</taxon>
        <taxon>Pseudomonadati</taxon>
        <taxon>Thermodesulfobacteriota</taxon>
        <taxon>Desulfuromonadia</taxon>
        <taxon>Geobacterales</taxon>
        <taxon>Geobacteraceae</taxon>
        <taxon>Citrifermentans</taxon>
    </lineage>
</organism>
<protein>
    <recommendedName>
        <fullName evidence="2">EF-hand domain-containing protein</fullName>
    </recommendedName>
</protein>
<evidence type="ECO:0000313" key="3">
    <source>
        <dbReference type="EMBL" id="BCG47144.1"/>
    </source>
</evidence>
<accession>A0A6S6M615</accession>
<feature type="region of interest" description="Disordered" evidence="1">
    <location>
        <begin position="143"/>
        <end position="192"/>
    </location>
</feature>